<dbReference type="NCBIfam" id="TIGR01451">
    <property type="entry name" value="B_ant_repeat"/>
    <property type="match status" value="1"/>
</dbReference>
<evidence type="ECO:0000259" key="3">
    <source>
        <dbReference type="Pfam" id="PF01471"/>
    </source>
</evidence>
<dbReference type="InterPro" id="IPR047589">
    <property type="entry name" value="DUF11_rpt"/>
</dbReference>
<dbReference type="SUPFAM" id="SSF75011">
    <property type="entry name" value="3-carboxy-cis,cis-mucoante lactonizing enzyme"/>
    <property type="match status" value="1"/>
</dbReference>
<gene>
    <name evidence="4" type="ORF">JF539_05410</name>
</gene>
<organism evidence="4 5">
    <name type="scientific">Roseibium aggregatum</name>
    <dbReference type="NCBI Taxonomy" id="187304"/>
    <lineage>
        <taxon>Bacteria</taxon>
        <taxon>Pseudomonadati</taxon>
        <taxon>Pseudomonadota</taxon>
        <taxon>Alphaproteobacteria</taxon>
        <taxon>Hyphomicrobiales</taxon>
        <taxon>Stappiaceae</taxon>
        <taxon>Roseibium</taxon>
    </lineage>
</organism>
<protein>
    <submittedName>
        <fullName evidence="4">DUF11 domain-containing protein</fullName>
    </submittedName>
</protein>
<feature type="domain" description="DUF11" evidence="2">
    <location>
        <begin position="630"/>
        <end position="748"/>
    </location>
</feature>
<dbReference type="SUPFAM" id="SSF47090">
    <property type="entry name" value="PGBD-like"/>
    <property type="match status" value="1"/>
</dbReference>
<evidence type="ECO:0000256" key="1">
    <source>
        <dbReference type="SAM" id="MobiDB-lite"/>
    </source>
</evidence>
<name>A0A939EAD4_9HYPH</name>
<dbReference type="Gene3D" id="1.10.101.10">
    <property type="entry name" value="PGBD-like superfamily/PGBD"/>
    <property type="match status" value="1"/>
</dbReference>
<feature type="region of interest" description="Disordered" evidence="1">
    <location>
        <begin position="1754"/>
        <end position="1774"/>
    </location>
</feature>
<feature type="domain" description="Peptidoglycan binding-like" evidence="3">
    <location>
        <begin position="1443"/>
        <end position="1497"/>
    </location>
</feature>
<dbReference type="RefSeq" id="WP_207139302.1">
    <property type="nucleotide sequence ID" value="NZ_JAEKJZ010000001.1"/>
</dbReference>
<dbReference type="EMBL" id="JAEKJZ010000001">
    <property type="protein sequence ID" value="MBN9669766.1"/>
    <property type="molecule type" value="Genomic_DNA"/>
</dbReference>
<evidence type="ECO:0000313" key="4">
    <source>
        <dbReference type="EMBL" id="MBN9669766.1"/>
    </source>
</evidence>
<evidence type="ECO:0000313" key="5">
    <source>
        <dbReference type="Proteomes" id="UP000664096"/>
    </source>
</evidence>
<comment type="caution">
    <text evidence="4">The sequence shown here is derived from an EMBL/GenBank/DDBJ whole genome shotgun (WGS) entry which is preliminary data.</text>
</comment>
<feature type="domain" description="DUF11" evidence="2">
    <location>
        <begin position="898"/>
        <end position="986"/>
    </location>
</feature>
<dbReference type="Proteomes" id="UP000664096">
    <property type="component" value="Unassembled WGS sequence"/>
</dbReference>
<dbReference type="InterPro" id="IPR036365">
    <property type="entry name" value="PGBD-like_sf"/>
</dbReference>
<dbReference type="PANTHER" id="PTHR34819">
    <property type="entry name" value="LARGE CYSTEINE-RICH PERIPLASMIC PROTEIN OMCB"/>
    <property type="match status" value="1"/>
</dbReference>
<feature type="region of interest" description="Disordered" evidence="1">
    <location>
        <begin position="587"/>
        <end position="628"/>
    </location>
</feature>
<feature type="compositionally biased region" description="Pro residues" evidence="1">
    <location>
        <begin position="606"/>
        <end position="626"/>
    </location>
</feature>
<dbReference type="InterPro" id="IPR036366">
    <property type="entry name" value="PGBDSf"/>
</dbReference>
<dbReference type="InterPro" id="IPR001434">
    <property type="entry name" value="OmcB-like_DUF11"/>
</dbReference>
<evidence type="ECO:0000259" key="2">
    <source>
        <dbReference type="Pfam" id="PF01345"/>
    </source>
</evidence>
<proteinExistence type="predicted"/>
<dbReference type="InterPro" id="IPR013783">
    <property type="entry name" value="Ig-like_fold"/>
</dbReference>
<dbReference type="Pfam" id="PF01345">
    <property type="entry name" value="DUF11"/>
    <property type="match status" value="2"/>
</dbReference>
<accession>A0A939EAD4</accession>
<dbReference type="Gene3D" id="2.60.40.10">
    <property type="entry name" value="Immunoglobulins"/>
    <property type="match status" value="1"/>
</dbReference>
<reference evidence="4" key="1">
    <citation type="submission" date="2020-12" db="EMBL/GenBank/DDBJ databases">
        <title>Oil enriched cultivation method for isolating marine PHA-producing bacteria.</title>
        <authorList>
            <person name="Zheng W."/>
            <person name="Yu S."/>
            <person name="Huang Y."/>
        </authorList>
    </citation>
    <scope>NUCLEOTIDE SEQUENCE</scope>
    <source>
        <strain evidence="4">SY-2-12</strain>
    </source>
</reference>
<dbReference type="InterPro" id="IPR051172">
    <property type="entry name" value="Chlamydia_OmcB"/>
</dbReference>
<dbReference type="Pfam" id="PF01471">
    <property type="entry name" value="PG_binding_1"/>
    <property type="match status" value="1"/>
</dbReference>
<sequence>MSFRALFPAVKIHHFRRTFLIAAVLVSGVGVLAGWPARAQEALQPGEAVVTGFSGTVERDGGTVIDPDGAVARTLDLRQPGGQPQGEHWFNEIQRTLATARQTGQVFGVALDDATPPNIYLTASSAFGLHRNADNSGWMDGMWGESGGPGTVWKLNGANGYQPEIFATVTLDGRQNSGAALGNIAFDRWNRQLYVSDLETGMIHGFAVEDGAERGVFDHGVDGRTSFLETSDGQFHSLPAVPFDPARTAQVDDCGSGDFARTPSCWNFADFRRRVWGLGVRRDAATQEVRLYYAVWSSQGFGNPDFGGAPVEARKNALWSVGLDGEGAFDPMTVRREFILPDFFRSPEAIARSGFSHPVSDIAFPAASVQDVMLLAERGGVRNLGLAAADAFASPYESRVLRYELSPDDFWRPAGRYDVGYYDRAEAGPPYLRAGSAGGVSFGPGYQVNGEVDLRQPDGFVWMTGDGLCSERGRCFDSSSGEHNDGSQVHGLQGRGGLPYEAFEPVTAFQTYPSPGPASPTSGPDRSFMVDVDQNTDPSGNYIEEDRFRNDASRVGDVVAFQEFPADGALPNTGAADFAGGGGLAPGAGGSGVPWPQGLPPQGWYPAPPPPPGGPGGGWFPPPPLPLDTDLAIRKEGPANCQEGVNCTYVITIRNVGLAPYTGPLAISDAMPAGATLASTSPGWNCAPAGAEFRCVTNAPALLAPGATAAIEVVLLLPPDIPGPSVQNCAEIDWFEMGTDDGPDSNDDDCVSTPIVDGFNLELEKTGPAVCAENALCSYSIGITNHGPGEFSGIVAFRDRMPAGASLIGGTIGWSCLQIGSDVECRTTDAITLPPLGAYGTALALQLPDGIAPGIVDNCAEINWGAMGADDGTPDPHADMDCHTVNVANGAGFHDLLVRKAGPAHCDSGGTCDYTITVTNFGPGDYTGTIVIQDTPPAGYTYVSGSAGWTCVPGPLIGCTLDGGIHTLHPGDSHSLTLTLSLPAPAAADLNCVNIAWGWGGMPPDDSPAPGGTDLSDNACFLANVDDGFDLALDKTGPAECYEGAVCEYTVSLTNTGPSAFSGFVAFNDVLPAGATLESVDGAWACQEDIPGTVACNLAAFWFPAGFTQDIVLRVRLPDPVIGTTVENCAVMNWGAVPAPMFPPTFTGDDDPTTDGPVCVTTPVLAADLAPWGATTCQLGSDCPIEVRIENRGGRLFKGAAGLVGTLDPAVTIASIDSRTKGLTCSVTGTGTYACQSDDLTLKPDAVAEIAMVLEIPKDFPHKRIVHRKEMSWPDLAVKDEKPENDRHTSTIMILQPEEPQQQGEPEPPVQEPADELPQAVVPVVPAPSTVQAADLSIAKSAGQNLCRAGETCRFQVNVTNTGPVAYTGRLRVSDQTAPPSRLGSSGPGPWRCGAGGGGTVCTHPVTTLAPGETRILTLNMRPGRSGAGSLRNCAGLDWSEADRVRAVQGALNDLGFPAGPADGAAGPNTRRAVRAYQESLGLPATGRIDGALLDRLFVSWGNGDANAANDNACVTVALDQPVEIPPAIVPPPVVVPPIVPPPAVQPLTCPPGYIAYWNRNRIPKNSEVIRRVRGNQVLFCARPQAQATRCPNGWRQVSRSRAQTLRNQGWEIRRVGNLTCARQLQQPPQAEQCPRGWQQVSRSRAQTLRNQGWQIRRVGNLTCARKPQQQPPQAEQCPRGWEQVNRNRAESLRNQGWQIRRVGNLTCARKPQQQPPQAEQCPRGWEQVSRNRAQSLRNQGWQIRQVGKLTCGRRPQQQQKPKQQTQQCPRGWQQVDRSRVQALRLQGWEIRRTGNLNCARRPRGEQKLQ</sequence>
<dbReference type="InterPro" id="IPR002477">
    <property type="entry name" value="Peptidoglycan-bd-like"/>
</dbReference>
<dbReference type="PANTHER" id="PTHR34819:SF3">
    <property type="entry name" value="CELL SURFACE PROTEIN"/>
    <property type="match status" value="1"/>
</dbReference>
<feature type="compositionally biased region" description="Low complexity" evidence="1">
    <location>
        <begin position="1756"/>
        <end position="1768"/>
    </location>
</feature>